<dbReference type="PANTHER" id="PTHR35579">
    <property type="entry name" value="CRISPR SYSTEM CMS ENDORIBONUCLEASE CSM3"/>
    <property type="match status" value="1"/>
</dbReference>
<dbReference type="NCBIfam" id="TIGR03986">
    <property type="entry name" value="TIGR03986 family CRISPR-associated RAMP protein"/>
    <property type="match status" value="1"/>
</dbReference>
<dbReference type="PANTHER" id="PTHR35579:SF6">
    <property type="entry name" value="DUF324 DOMAIN-CONTAINING PROTEIN"/>
    <property type="match status" value="1"/>
</dbReference>
<dbReference type="CDD" id="cd09726">
    <property type="entry name" value="RAMP_I_III"/>
    <property type="match status" value="1"/>
</dbReference>
<sequence length="723" mass="81450">MTLNLPYNFVPLTPFVLRPDWHAHVSHDHPFQDGWSGEIRIRLTAHTPLSVGGAQTPGSDREPGKVHLARTPDGRPAVPASSLKGMLRHVLEIAAFGHFREVEDQRLGVRDLTKADNFYMKEMVKAPVQAGWLRYREGSWYIRPVNFVRLHQEELIRAFGVDEQKWKKAGTVQKRYGLIGTLPEIHFDVGPVRNNDQADAIDLGRGPRHGHVVVTGQPGPDYTRKNAKKREFIFYDAGKPRDEIPVSPEVMSDFQFIHQESPEWNDFWKPQLHSVSPGVPVFWHAEGDQSSVRSLGLAMMYRLAYRNTLHDAIRHTRAGKNAASAHLDDDAPDLAELLFGRIDAEGPNGSLRGRVMPGLAECEEDVATHWEGPMVLNGPKPTFYPAYLRQQETKKDYITLMDDRAELSGWKRYPVRSSHHVPRPPDKSGPKVQVKLETVPSDTTFSTQIRFHNLRDVELGALVWALDFGGRGDLRHSLGTGKPFGFGQVSVGVTDARLEPNDPAREIDDDALVNLEACRHAFVQYMNDAWAQATDGAEERWEDSEPLRQLLAMADPSRAADAPLDKLGNPKFFMDARKDGEYLKPHLKEKDGWHSLRTQLGDSAAPEAPGFGQALEETRRQHQQAQEKQEREQKRQAMSPEETQVDDLRQALEACEAEPGKSRWNNLNKAIRELPDEAAGWDELIPQLADLLDRAENLADGHDQKKIVKAVRQARTRLSIAGD</sequence>
<evidence type="ECO:0000256" key="1">
    <source>
        <dbReference type="ARBA" id="ARBA00023118"/>
    </source>
</evidence>
<gene>
    <name evidence="4" type="ORF">B1A74_03105</name>
</gene>
<name>A0A1V3A0G2_9GAMM</name>
<dbReference type="InterPro" id="IPR052216">
    <property type="entry name" value="CRISPR_Csm3_endoribonuclease"/>
</dbReference>
<dbReference type="GO" id="GO:0051607">
    <property type="term" value="P:defense response to virus"/>
    <property type="evidence" value="ECO:0007669"/>
    <property type="project" value="UniProtKB-KW"/>
</dbReference>
<proteinExistence type="predicted"/>
<feature type="region of interest" description="Disordered" evidence="2">
    <location>
        <begin position="49"/>
        <end position="75"/>
    </location>
</feature>
<reference evidence="4 5" key="1">
    <citation type="submission" date="2017-02" db="EMBL/GenBank/DDBJ databases">
        <title>Genomic diversity within the haloalkaliphilic genus Thioalkalivibrio.</title>
        <authorList>
            <person name="Ahn A.-C."/>
            <person name="Meier-Kolthoff J."/>
            <person name="Overmars L."/>
            <person name="Richter M."/>
            <person name="Woyke T."/>
            <person name="Sorokin D.Y."/>
            <person name="Muyzer G."/>
        </authorList>
    </citation>
    <scope>NUCLEOTIDE SEQUENCE [LARGE SCALE GENOMIC DNA]</scope>
    <source>
        <strain evidence="4 5">HL17</strain>
    </source>
</reference>
<dbReference type="Pfam" id="PF03787">
    <property type="entry name" value="RAMPs"/>
    <property type="match status" value="1"/>
</dbReference>
<keyword evidence="5" id="KW-1185">Reference proteome</keyword>
<dbReference type="EMBL" id="MUZR01000008">
    <property type="protein sequence ID" value="OOC10832.1"/>
    <property type="molecule type" value="Genomic_DNA"/>
</dbReference>
<dbReference type="Proteomes" id="UP000189177">
    <property type="component" value="Unassembled WGS sequence"/>
</dbReference>
<protein>
    <submittedName>
        <fullName evidence="4">CRISPR-associated RAMP family protein</fullName>
    </submittedName>
</protein>
<evidence type="ECO:0000256" key="2">
    <source>
        <dbReference type="SAM" id="MobiDB-lite"/>
    </source>
</evidence>
<dbReference type="OrthoDB" id="5362408at2"/>
<feature type="region of interest" description="Disordered" evidence="2">
    <location>
        <begin position="616"/>
        <end position="645"/>
    </location>
</feature>
<dbReference type="STRING" id="252474.B1A74_03105"/>
<dbReference type="AlphaFoldDB" id="A0A1V3A0G2"/>
<feature type="compositionally biased region" description="Basic and acidic residues" evidence="2">
    <location>
        <begin position="59"/>
        <end position="73"/>
    </location>
</feature>
<feature type="domain" description="CRISPR type III-associated protein" evidence="3">
    <location>
        <begin position="43"/>
        <end position="95"/>
    </location>
</feature>
<evidence type="ECO:0000259" key="3">
    <source>
        <dbReference type="Pfam" id="PF03787"/>
    </source>
</evidence>
<feature type="compositionally biased region" description="Basic and acidic residues" evidence="2">
    <location>
        <begin position="616"/>
        <end position="635"/>
    </location>
</feature>
<dbReference type="InterPro" id="IPR023825">
    <property type="entry name" value="CRISPR-assoc_RAMP_BGP1436"/>
</dbReference>
<accession>A0A1V3A0G2</accession>
<evidence type="ECO:0000313" key="4">
    <source>
        <dbReference type="EMBL" id="OOC10832.1"/>
    </source>
</evidence>
<comment type="caution">
    <text evidence="4">The sequence shown here is derived from an EMBL/GenBank/DDBJ whole genome shotgun (WGS) entry which is preliminary data.</text>
</comment>
<dbReference type="RefSeq" id="WP_077243733.1">
    <property type="nucleotide sequence ID" value="NZ_MUZR01000008.1"/>
</dbReference>
<keyword evidence="1" id="KW-0051">Antiviral defense</keyword>
<organism evidence="4 5">
    <name type="scientific">Thioalkalivibrio halophilus</name>
    <dbReference type="NCBI Taxonomy" id="252474"/>
    <lineage>
        <taxon>Bacteria</taxon>
        <taxon>Pseudomonadati</taxon>
        <taxon>Pseudomonadota</taxon>
        <taxon>Gammaproteobacteria</taxon>
        <taxon>Chromatiales</taxon>
        <taxon>Ectothiorhodospiraceae</taxon>
        <taxon>Thioalkalivibrio</taxon>
    </lineage>
</organism>
<dbReference type="InterPro" id="IPR005537">
    <property type="entry name" value="RAMP_III_fam"/>
</dbReference>
<evidence type="ECO:0000313" key="5">
    <source>
        <dbReference type="Proteomes" id="UP000189177"/>
    </source>
</evidence>